<dbReference type="RefSeq" id="WP_008681959.1">
    <property type="nucleotide sequence ID" value="NZ_ANOH01000274.1"/>
</dbReference>
<dbReference type="GO" id="GO:0004312">
    <property type="term" value="F:fatty acid synthase activity"/>
    <property type="evidence" value="ECO:0007669"/>
    <property type="project" value="TreeGrafter"/>
</dbReference>
<evidence type="ECO:0000256" key="5">
    <source>
        <dbReference type="PROSITE-ProRule" id="PRU01363"/>
    </source>
</evidence>
<dbReference type="PANTHER" id="PTHR43775:SF51">
    <property type="entry name" value="INACTIVE PHENOLPHTHIOCEROL SYNTHESIS POLYKETIDE SYNTHASE TYPE I PKS1-RELATED"/>
    <property type="match status" value="1"/>
</dbReference>
<keyword evidence="11" id="KW-1185">Reference proteome</keyword>
<dbReference type="InterPro" id="IPR016039">
    <property type="entry name" value="Thiolase-like"/>
</dbReference>
<dbReference type="InterPro" id="IPR049551">
    <property type="entry name" value="PKS_DH_C"/>
</dbReference>
<feature type="region of interest" description="Disordered" evidence="6">
    <location>
        <begin position="1"/>
        <end position="33"/>
    </location>
</feature>
<dbReference type="InterPro" id="IPR042104">
    <property type="entry name" value="PKS_dehydratase_sf"/>
</dbReference>
<dbReference type="GO" id="GO:0004315">
    <property type="term" value="F:3-oxoacyl-[acyl-carrier-protein] synthase activity"/>
    <property type="evidence" value="ECO:0007669"/>
    <property type="project" value="InterPro"/>
</dbReference>
<dbReference type="GO" id="GO:0031177">
    <property type="term" value="F:phosphopantetheine binding"/>
    <property type="evidence" value="ECO:0007669"/>
    <property type="project" value="InterPro"/>
</dbReference>
<dbReference type="PROSITE" id="PS52019">
    <property type="entry name" value="PKS_MFAS_DH"/>
    <property type="match status" value="1"/>
</dbReference>
<dbReference type="SUPFAM" id="SSF47336">
    <property type="entry name" value="ACP-like"/>
    <property type="match status" value="1"/>
</dbReference>
<evidence type="ECO:0000259" key="9">
    <source>
        <dbReference type="PROSITE" id="PS52019"/>
    </source>
</evidence>
<dbReference type="PANTHER" id="PTHR43775">
    <property type="entry name" value="FATTY ACID SYNTHASE"/>
    <property type="match status" value="1"/>
</dbReference>
<evidence type="ECO:0000259" key="7">
    <source>
        <dbReference type="PROSITE" id="PS50075"/>
    </source>
</evidence>
<comment type="caution">
    <text evidence="10">The sequence shown here is derived from an EMBL/GenBank/DDBJ whole genome shotgun (WGS) entry which is preliminary data.</text>
</comment>
<sequence>MIQLPNSDDASDQDPARPGRGTRNSAVNENVPADGSLNMASVLEALRKTKAGMQRLGDRLSEPLAIVGIGCRFPGATSPDDFWELLHQGRAVDTHAGDRWTNELKSDREKQPGRITANRVGWLDQIDQFDAAFFGISGREAASLDPQQRLLLEVAWETFENAGIAPQSCRGRRVGAFVGMCSNDYLYRLTRRDSESIDTYMSTGNAHGAAAGRLSYVMDWRGPSVAVDTACSSSLTAVHLAARSLRYGDCDMAIAMGVNVILAPELSISLSQAGMLSPTGRCHAFSSDADGFVRGEGCGAVLLKRLSDAIKDQDPILCVVRGSATNQDGRSVGLTAPNGNAQQAVIRAAIADARLTAEQIDYLETHGTGTPLGDPIEVDALRQVFGPSREPSRPLQIGSVKTNVGHLEGAAGIAGMIKVILSLKNNYLPPHLHCDELSKAIDWQWPVEVIRQKRSWESAKPRIAGVSSFGFGGSNAHVILSDAPSVHPLSPAASTEGTVIARPVASGVQLENSPAPNLTPQPSLFVLSAKSPKALRQYAERFAASLSAISLPLVDVCFSAATTRDVFEHRIGIVAGTTQELVAELQRYADGNPSSQTITEVSTSENRLLGDDRVCELRSVAMAFLRGETISWKEHFPPTAKRVPLPTYPFQRSRRWIDDTPVCLPMSALSSKSVAPVDRLATTLLSTTHDAPARNVSTGHALLQRKLNLAGKETIFETNLEQFTYLHDHVVRGMKLFPAAGLLELALEAGRAVSPDLTSIDSFKILRPLPLRGSDPTCVQVIVSPGEQTRELTIAALDTLSENGQWHTIAQCRVANMSPQSDTPCPSEIPSHAPTEDETLALNTQCGTETSAHDHYKAMHDAGLNYGPAFRGLQSRRNTVVDGQTASTGRTKLPSGLDSDGYQLHPALLDACFQVAAGVIPSSTNAWIPVGVDHVAAHQSANADQTLQVTSTLRRSSNASTEDDSLSIDLTITDADGSPVMTVTGLTLTPITIVAPATTTADESASDTDSANQQQKSPEEIRQDLHERIAEIMGLEIDEVPLAQSLDALGLDSLMAFELRDEMQQEFGIEVPLDLFFEDSTLDTFLNQVIEQIATAEPPVASEDGWVEGAL</sequence>
<accession>M5TZ79</accession>
<dbReference type="InterPro" id="IPR049900">
    <property type="entry name" value="PKS_mFAS_DH"/>
</dbReference>
<comment type="function">
    <text evidence="4">Involved in production of the polyketide antibiotic thailandamide.</text>
</comment>
<dbReference type="SMART" id="SM00825">
    <property type="entry name" value="PKS_KS"/>
    <property type="match status" value="1"/>
</dbReference>
<dbReference type="InterPro" id="IPR036736">
    <property type="entry name" value="ACP-like_sf"/>
</dbReference>
<dbReference type="AlphaFoldDB" id="M5TZ79"/>
<feature type="domain" description="Carrier" evidence="7">
    <location>
        <begin position="1019"/>
        <end position="1093"/>
    </location>
</feature>
<dbReference type="InterPro" id="IPR014031">
    <property type="entry name" value="Ketoacyl_synth_C"/>
</dbReference>
<dbReference type="Pfam" id="PF22621">
    <property type="entry name" value="CurL-like_PKS_C"/>
    <property type="match status" value="1"/>
</dbReference>
<keyword evidence="1" id="KW-0596">Phosphopantetheine</keyword>
<keyword evidence="3" id="KW-0808">Transferase</keyword>
<dbReference type="Gene3D" id="1.10.1200.10">
    <property type="entry name" value="ACP-like"/>
    <property type="match status" value="1"/>
</dbReference>
<feature type="domain" description="Ketosynthase family 3 (KS3)" evidence="8">
    <location>
        <begin position="61"/>
        <end position="482"/>
    </location>
</feature>
<feature type="compositionally biased region" description="Low complexity" evidence="6">
    <location>
        <begin position="999"/>
        <end position="1011"/>
    </location>
</feature>
<dbReference type="Pfam" id="PF00550">
    <property type="entry name" value="PP-binding"/>
    <property type="match status" value="1"/>
</dbReference>
<dbReference type="Gene3D" id="3.40.47.10">
    <property type="match status" value="1"/>
</dbReference>
<dbReference type="SMART" id="SM00823">
    <property type="entry name" value="PKS_PP"/>
    <property type="match status" value="1"/>
</dbReference>
<dbReference type="InterPro" id="IPR049552">
    <property type="entry name" value="PKS_DH_N"/>
</dbReference>
<evidence type="ECO:0000313" key="10">
    <source>
        <dbReference type="EMBL" id="EMI54522.1"/>
    </source>
</evidence>
<dbReference type="OrthoDB" id="9765680at2"/>
<dbReference type="Gene3D" id="3.10.129.110">
    <property type="entry name" value="Polyketide synthase dehydratase"/>
    <property type="match status" value="1"/>
</dbReference>
<dbReference type="InterPro" id="IPR020807">
    <property type="entry name" value="PKS_DH"/>
</dbReference>
<reference evidence="10 11" key="1">
    <citation type="journal article" date="2013" name="Mar. Genomics">
        <title>Expression of sulfatases in Rhodopirellula baltica and the diversity of sulfatases in the genus Rhodopirellula.</title>
        <authorList>
            <person name="Wegner C.E."/>
            <person name="Richter-Heitmann T."/>
            <person name="Klindworth A."/>
            <person name="Klockow C."/>
            <person name="Richter M."/>
            <person name="Achstetter T."/>
            <person name="Glockner F.O."/>
            <person name="Harder J."/>
        </authorList>
    </citation>
    <scope>NUCLEOTIDE SEQUENCE [LARGE SCALE GENOMIC DNA]</scope>
    <source>
        <strain evidence="10 11">SM41</strain>
    </source>
</reference>
<dbReference type="InterPro" id="IPR020806">
    <property type="entry name" value="PKS_PP-bd"/>
</dbReference>
<feature type="active site" description="Proton acceptor; for dehydratase activity" evidence="5">
    <location>
        <position position="729"/>
    </location>
</feature>
<evidence type="ECO:0000256" key="3">
    <source>
        <dbReference type="ARBA" id="ARBA00022679"/>
    </source>
</evidence>
<dbReference type="PROSITE" id="PS50075">
    <property type="entry name" value="CARRIER"/>
    <property type="match status" value="1"/>
</dbReference>
<dbReference type="SUPFAM" id="SSF53901">
    <property type="entry name" value="Thiolase-like"/>
    <property type="match status" value="1"/>
</dbReference>
<dbReference type="GO" id="GO:0006633">
    <property type="term" value="P:fatty acid biosynthetic process"/>
    <property type="evidence" value="ECO:0007669"/>
    <property type="project" value="InterPro"/>
</dbReference>
<evidence type="ECO:0000256" key="6">
    <source>
        <dbReference type="SAM" id="MobiDB-lite"/>
    </source>
</evidence>
<keyword evidence="2" id="KW-0597">Phosphoprotein</keyword>
<dbReference type="Gene3D" id="3.30.70.3290">
    <property type="match status" value="1"/>
</dbReference>
<dbReference type="PATRIC" id="fig|1263870.3.peg.4229"/>
<dbReference type="InterPro" id="IPR050091">
    <property type="entry name" value="PKS_NRPS_Biosynth_Enz"/>
</dbReference>
<dbReference type="InterPro" id="IPR018201">
    <property type="entry name" value="Ketoacyl_synth_AS"/>
</dbReference>
<feature type="active site" description="Proton donor; for dehydratase activity" evidence="5">
    <location>
        <position position="910"/>
    </location>
</feature>
<dbReference type="EMBL" id="ANOH01000274">
    <property type="protein sequence ID" value="EMI54522.1"/>
    <property type="molecule type" value="Genomic_DNA"/>
</dbReference>
<dbReference type="FunFam" id="3.40.47.10:FF:000019">
    <property type="entry name" value="Polyketide synthase type I"/>
    <property type="match status" value="1"/>
</dbReference>
<evidence type="ECO:0000256" key="2">
    <source>
        <dbReference type="ARBA" id="ARBA00022553"/>
    </source>
</evidence>
<dbReference type="Pfam" id="PF02801">
    <property type="entry name" value="Ketoacyl-synt_C"/>
    <property type="match status" value="1"/>
</dbReference>
<feature type="region of interest" description="C-terminal hotdog fold" evidence="5">
    <location>
        <begin position="847"/>
        <end position="997"/>
    </location>
</feature>
<dbReference type="PROSITE" id="PS52004">
    <property type="entry name" value="KS3_2"/>
    <property type="match status" value="1"/>
</dbReference>
<evidence type="ECO:0000256" key="1">
    <source>
        <dbReference type="ARBA" id="ARBA00022450"/>
    </source>
</evidence>
<dbReference type="PROSITE" id="PS00606">
    <property type="entry name" value="KS3_1"/>
    <property type="match status" value="1"/>
</dbReference>
<dbReference type="InterPro" id="IPR020841">
    <property type="entry name" value="PKS_Beta-ketoAc_synthase_dom"/>
</dbReference>
<feature type="domain" description="PKS/mFAS DH" evidence="9">
    <location>
        <begin position="689"/>
        <end position="997"/>
    </location>
</feature>
<protein>
    <submittedName>
        <fullName evidence="10">Polyketide synthase</fullName>
    </submittedName>
</protein>
<dbReference type="InterPro" id="IPR014030">
    <property type="entry name" value="Ketoacyl_synth_N"/>
</dbReference>
<dbReference type="Pfam" id="PF21089">
    <property type="entry name" value="PKS_DH_N"/>
    <property type="match status" value="1"/>
</dbReference>
<feature type="region of interest" description="Disordered" evidence="6">
    <location>
        <begin position="999"/>
        <end position="1019"/>
    </location>
</feature>
<dbReference type="Proteomes" id="UP000011885">
    <property type="component" value="Unassembled WGS sequence"/>
</dbReference>
<evidence type="ECO:0000313" key="11">
    <source>
        <dbReference type="Proteomes" id="UP000011885"/>
    </source>
</evidence>
<feature type="region of interest" description="N-terminal hotdog fold" evidence="5">
    <location>
        <begin position="689"/>
        <end position="821"/>
    </location>
</feature>
<dbReference type="SMART" id="SM00826">
    <property type="entry name" value="PKS_DH"/>
    <property type="match status" value="1"/>
</dbReference>
<dbReference type="Pfam" id="PF14765">
    <property type="entry name" value="PS-DH"/>
    <property type="match status" value="1"/>
</dbReference>
<dbReference type="Pfam" id="PF00109">
    <property type="entry name" value="ketoacyl-synt"/>
    <property type="match status" value="1"/>
</dbReference>
<dbReference type="InterPro" id="IPR009081">
    <property type="entry name" value="PP-bd_ACP"/>
</dbReference>
<dbReference type="CDD" id="cd00833">
    <property type="entry name" value="PKS"/>
    <property type="match status" value="1"/>
</dbReference>
<evidence type="ECO:0000256" key="4">
    <source>
        <dbReference type="ARBA" id="ARBA00054155"/>
    </source>
</evidence>
<name>M5TZ79_9BACT</name>
<evidence type="ECO:0000259" key="8">
    <source>
        <dbReference type="PROSITE" id="PS52004"/>
    </source>
</evidence>
<proteinExistence type="predicted"/>
<gene>
    <name evidence="10" type="ORF">RSSM_03993</name>
</gene>
<organism evidence="10 11">
    <name type="scientific">Rhodopirellula sallentina SM41</name>
    <dbReference type="NCBI Taxonomy" id="1263870"/>
    <lineage>
        <taxon>Bacteria</taxon>
        <taxon>Pseudomonadati</taxon>
        <taxon>Planctomycetota</taxon>
        <taxon>Planctomycetia</taxon>
        <taxon>Pirellulales</taxon>
        <taxon>Pirellulaceae</taxon>
        <taxon>Rhodopirellula</taxon>
    </lineage>
</organism>